<comment type="caution">
    <text evidence="2">The sequence shown here is derived from an EMBL/GenBank/DDBJ whole genome shotgun (WGS) entry which is preliminary data.</text>
</comment>
<evidence type="ECO:0000256" key="1">
    <source>
        <dbReference type="SAM" id="Phobius"/>
    </source>
</evidence>
<accession>A0ABY3B1P3</accession>
<evidence type="ECO:0000313" key="2">
    <source>
        <dbReference type="EMBL" id="TQR97614.1"/>
    </source>
</evidence>
<feature type="transmembrane region" description="Helical" evidence="1">
    <location>
        <begin position="6"/>
        <end position="23"/>
    </location>
</feature>
<keyword evidence="3" id="KW-1185">Reference proteome</keyword>
<gene>
    <name evidence="2" type="ORF">FKV70_17520</name>
</gene>
<feature type="transmembrane region" description="Helical" evidence="1">
    <location>
        <begin position="76"/>
        <end position="97"/>
    </location>
</feature>
<dbReference type="EMBL" id="VIJZ01000007">
    <property type="protein sequence ID" value="TQR97614.1"/>
    <property type="molecule type" value="Genomic_DNA"/>
</dbReference>
<keyword evidence="1" id="KW-1133">Transmembrane helix</keyword>
<dbReference type="RefSeq" id="WP_142613655.1">
    <property type="nucleotide sequence ID" value="NZ_VIJZ01000007.1"/>
</dbReference>
<reference evidence="2 3" key="1">
    <citation type="submission" date="2019-07" db="EMBL/GenBank/DDBJ databases">
        <title>Paenibacillus ottowii sp. nov. isolated from a fermentation system processing bovine manure.</title>
        <authorList>
            <person name="Velazquez L.F."/>
            <person name="Rajbanshi S."/>
            <person name="Guan S."/>
            <person name="Hinchee M."/>
            <person name="Welsh A."/>
        </authorList>
    </citation>
    <scope>NUCLEOTIDE SEQUENCE [LARGE SCALE GENOMIC DNA]</scope>
    <source>
        <strain evidence="2 3">MS2379</strain>
    </source>
</reference>
<dbReference type="Proteomes" id="UP000319219">
    <property type="component" value="Unassembled WGS sequence"/>
</dbReference>
<evidence type="ECO:0000313" key="3">
    <source>
        <dbReference type="Proteomes" id="UP000319219"/>
    </source>
</evidence>
<sequence>MFLTILTYSIQAIAILLIIFAWVRKNKKNIGRGSLSLLLSLLGLAASYKLGNYTFGDQLFSFLGLPAWSNRVDNTGFHYSLLLSSIFFIPSIIIGYKNPTDFGALMGKWISGIYLFVIIISLLLFMISNFLK</sequence>
<protein>
    <submittedName>
        <fullName evidence="2">Uncharacterized protein</fullName>
    </submittedName>
</protein>
<organism evidence="2 3">
    <name type="scientific">Paenibacillus ottowii</name>
    <dbReference type="NCBI Taxonomy" id="2315729"/>
    <lineage>
        <taxon>Bacteria</taxon>
        <taxon>Bacillati</taxon>
        <taxon>Bacillota</taxon>
        <taxon>Bacilli</taxon>
        <taxon>Bacillales</taxon>
        <taxon>Paenibacillaceae</taxon>
        <taxon>Paenibacillus</taxon>
    </lineage>
</organism>
<proteinExistence type="predicted"/>
<keyword evidence="1" id="KW-0472">Membrane</keyword>
<feature type="transmembrane region" description="Helical" evidence="1">
    <location>
        <begin position="109"/>
        <end position="131"/>
    </location>
</feature>
<name>A0ABY3B1P3_9BACL</name>
<keyword evidence="1" id="KW-0812">Transmembrane</keyword>